<geneLocation type="plasmid" evidence="13 14">
    <name>pPO70-3</name>
</geneLocation>
<dbReference type="PANTHER" id="PTHR30349">
    <property type="entry name" value="PHAGE INTEGRASE-RELATED"/>
    <property type="match status" value="1"/>
</dbReference>
<dbReference type="RefSeq" id="WP_052654805.1">
    <property type="nucleotide sequence ID" value="NZ_CP011520.2"/>
</dbReference>
<evidence type="ECO:0000313" key="13">
    <source>
        <dbReference type="EMBL" id="AKK25068.1"/>
    </source>
</evidence>
<dbReference type="InterPro" id="IPR050090">
    <property type="entry name" value="Tyrosine_recombinase_XerCD"/>
</dbReference>
<organism evidence="13 14">
    <name type="scientific">Pandoraea oxalativorans</name>
    <dbReference type="NCBI Taxonomy" id="573737"/>
    <lineage>
        <taxon>Bacteria</taxon>
        <taxon>Pseudomonadati</taxon>
        <taxon>Pseudomonadota</taxon>
        <taxon>Betaproteobacteria</taxon>
        <taxon>Burkholderiales</taxon>
        <taxon>Burkholderiaceae</taxon>
        <taxon>Pandoraea</taxon>
    </lineage>
</organism>
<dbReference type="InterPro" id="IPR011010">
    <property type="entry name" value="DNA_brk_join_enz"/>
</dbReference>
<dbReference type="EMBL" id="CP011520">
    <property type="protein sequence ID" value="AKK25068.1"/>
    <property type="molecule type" value="Genomic_DNA"/>
</dbReference>
<accession>A0A0G3IET9</accession>
<evidence type="ECO:0000256" key="2">
    <source>
        <dbReference type="ARBA" id="ARBA00022490"/>
    </source>
</evidence>
<dbReference type="Pfam" id="PF12482">
    <property type="entry name" value="DUF3701"/>
    <property type="match status" value="1"/>
</dbReference>
<dbReference type="PROSITE" id="PS51898">
    <property type="entry name" value="TYR_RECOMBINASE"/>
    <property type="match status" value="1"/>
</dbReference>
<dbReference type="Gene3D" id="1.10.443.10">
    <property type="entry name" value="Intergrase catalytic core"/>
    <property type="match status" value="1"/>
</dbReference>
<keyword evidence="5" id="KW-0229">DNA integration</keyword>
<feature type="domain" description="Core-binding (CB)" evidence="12">
    <location>
        <begin position="390"/>
        <end position="496"/>
    </location>
</feature>
<dbReference type="GO" id="GO:0006310">
    <property type="term" value="P:DNA recombination"/>
    <property type="evidence" value="ECO:0007669"/>
    <property type="project" value="UniProtKB-KW"/>
</dbReference>
<evidence type="ECO:0008006" key="15">
    <source>
        <dbReference type="Google" id="ProtNLM"/>
    </source>
</evidence>
<dbReference type="SUPFAM" id="SSF56349">
    <property type="entry name" value="DNA breaking-rejoining enzymes"/>
    <property type="match status" value="1"/>
</dbReference>
<keyword evidence="13" id="KW-0614">Plasmid</keyword>
<evidence type="ECO:0000259" key="12">
    <source>
        <dbReference type="PROSITE" id="PS51900"/>
    </source>
</evidence>
<feature type="region of interest" description="Disordered" evidence="10">
    <location>
        <begin position="1"/>
        <end position="33"/>
    </location>
</feature>
<proteinExistence type="predicted"/>
<evidence type="ECO:0000256" key="3">
    <source>
        <dbReference type="ARBA" id="ARBA00022618"/>
    </source>
</evidence>
<dbReference type="GO" id="GO:0007059">
    <property type="term" value="P:chromosome segregation"/>
    <property type="evidence" value="ECO:0007669"/>
    <property type="project" value="UniProtKB-KW"/>
</dbReference>
<evidence type="ECO:0000256" key="6">
    <source>
        <dbReference type="ARBA" id="ARBA00023125"/>
    </source>
</evidence>
<dbReference type="GO" id="GO:0003677">
    <property type="term" value="F:DNA binding"/>
    <property type="evidence" value="ECO:0007669"/>
    <property type="project" value="UniProtKB-UniRule"/>
</dbReference>
<dbReference type="GO" id="GO:0015074">
    <property type="term" value="P:DNA integration"/>
    <property type="evidence" value="ECO:0007669"/>
    <property type="project" value="UniProtKB-KW"/>
</dbReference>
<dbReference type="PANTHER" id="PTHR30349:SF77">
    <property type="entry name" value="TYROSINE RECOMBINASE XERC"/>
    <property type="match status" value="1"/>
</dbReference>
<dbReference type="InterPro" id="IPR013762">
    <property type="entry name" value="Integrase-like_cat_sf"/>
</dbReference>
<dbReference type="InterPro" id="IPR002104">
    <property type="entry name" value="Integrase_catalytic"/>
</dbReference>
<protein>
    <recommendedName>
        <fullName evidence="15">Integrase</fullName>
    </recommendedName>
</protein>
<evidence type="ECO:0000256" key="5">
    <source>
        <dbReference type="ARBA" id="ARBA00022908"/>
    </source>
</evidence>
<keyword evidence="6 9" id="KW-0238">DNA-binding</keyword>
<keyword evidence="3" id="KW-0132">Cell division</keyword>
<dbReference type="CDD" id="cd00397">
    <property type="entry name" value="DNA_BRE_C"/>
    <property type="match status" value="1"/>
</dbReference>
<keyword evidence="14" id="KW-1185">Reference proteome</keyword>
<reference evidence="13" key="1">
    <citation type="submission" date="2016-06" db="EMBL/GenBank/DDBJ databases">
        <title>Pandoraea oxalativorans DSM 23570 Genome Sequencing.</title>
        <authorList>
            <person name="Ee R."/>
            <person name="Lim Y.-L."/>
            <person name="Yong D."/>
            <person name="Yin W.-F."/>
            <person name="Chan K.-G."/>
        </authorList>
    </citation>
    <scope>NUCLEOTIDE SEQUENCE</scope>
    <source>
        <strain evidence="13">DSM 23570</strain>
        <plasmid evidence="13">pPO70-3</plasmid>
    </source>
</reference>
<dbReference type="InterPro" id="IPR044068">
    <property type="entry name" value="CB"/>
</dbReference>
<comment type="subcellular location">
    <subcellularLocation>
        <location evidence="1">Cytoplasm</location>
    </subcellularLocation>
</comment>
<evidence type="ECO:0000256" key="4">
    <source>
        <dbReference type="ARBA" id="ARBA00022829"/>
    </source>
</evidence>
<dbReference type="GO" id="GO:0051301">
    <property type="term" value="P:cell division"/>
    <property type="evidence" value="ECO:0007669"/>
    <property type="project" value="UniProtKB-KW"/>
</dbReference>
<evidence type="ECO:0000259" key="11">
    <source>
        <dbReference type="PROSITE" id="PS51898"/>
    </source>
</evidence>
<feature type="domain" description="Tyr recombinase" evidence="11">
    <location>
        <begin position="529"/>
        <end position="784"/>
    </location>
</feature>
<dbReference type="PATRIC" id="fig|573737.6.peg.6183"/>
<evidence type="ECO:0000256" key="1">
    <source>
        <dbReference type="ARBA" id="ARBA00004496"/>
    </source>
</evidence>
<keyword evidence="7" id="KW-0233">DNA recombination</keyword>
<keyword evidence="4" id="KW-0159">Chromosome partition</keyword>
<keyword evidence="2" id="KW-0963">Cytoplasm</keyword>
<name>A0A0G3IET9_9BURK</name>
<dbReference type="AlphaFoldDB" id="A0A0G3IET9"/>
<gene>
    <name evidence="13" type="ORF">MB84_30515</name>
</gene>
<dbReference type="PROSITE" id="PS51900">
    <property type="entry name" value="CB"/>
    <property type="match status" value="1"/>
</dbReference>
<feature type="compositionally biased region" description="Low complexity" evidence="10">
    <location>
        <begin position="22"/>
        <end position="33"/>
    </location>
</feature>
<keyword evidence="8" id="KW-0131">Cell cycle</keyword>
<evidence type="ECO:0000256" key="7">
    <source>
        <dbReference type="ARBA" id="ARBA00023172"/>
    </source>
</evidence>
<dbReference type="InterPro" id="IPR022169">
    <property type="entry name" value="DUF3701"/>
</dbReference>
<dbReference type="InterPro" id="IPR010998">
    <property type="entry name" value="Integrase_recombinase_N"/>
</dbReference>
<evidence type="ECO:0000313" key="14">
    <source>
        <dbReference type="Proteomes" id="UP000035050"/>
    </source>
</evidence>
<dbReference type="KEGG" id="pox:MB84_30515"/>
<dbReference type="Pfam" id="PF00589">
    <property type="entry name" value="Phage_integrase"/>
    <property type="match status" value="1"/>
</dbReference>
<evidence type="ECO:0000256" key="8">
    <source>
        <dbReference type="ARBA" id="ARBA00023306"/>
    </source>
</evidence>
<dbReference type="OrthoDB" id="8610787at2"/>
<evidence type="ECO:0000256" key="10">
    <source>
        <dbReference type="SAM" id="MobiDB-lite"/>
    </source>
</evidence>
<dbReference type="Gene3D" id="1.10.150.130">
    <property type="match status" value="1"/>
</dbReference>
<sequence length="789" mass="86340">MTQPAGGKQNDNPAVADVTDVASRAAPASAAKAPDSECVSRAVRGRARTRAEWERREHLGIDHFAFFRGYLERLPLDKLADQYLETGLDLRMARSTLLWIQARLIAGARRAQDYRAARLLAIAPEQLVLVTDASASGGSATAAATTTPQAVSARRPSLDEFAEEHDPNGFYSQRELLELFAEHHPEAKPDRRAERNERLRRRQVAALRALQTLLAVAPAQHHHCAGWFHPALARRLEHAGIIDLADLFDVITHRGPRWYTRVRGLGETGAKRLQQWLADHADALKRTLPAYALTPRRQLTHEARRAARQQVDGVAPLEWLVWPDFARAHPASGDVTSALAGDASPWPERQTVADGLDGIDGTASRGAMVPIGAPAPRVAAMAPERQTRAGSDVEAVKAWLAAMAAGLSPTTVQSYRQHAERLLNWLAFVRQRPLAAMTVEDCTAYRAFLADPPAHWIVPRGTARFTRAWRPFSKPLEEPSVRLSMTVLRRMCSWLCAAQYLRFNPFALMARPRGDAFDTLHVERVLTDGVWDALEAYWRPRAIHDASAERTLFALQLARTTGLRLAELARATVGDLRCTVLSSDRGGSGGTVLWSLSVLGKGRRRREVELAGSLVRRIEAHLNGRGIAAAQGSTLRQIVAEPALAGVALIGRLPGVRPPRTQAAASAANGGTTAKEEQETIVEKPVKRGMSLHAPLTPGALRQVIEQGYRGAARTIAQQQADAAGTVAMLSRATPHWLRHTFGTHALEHGAALEVVQQLMGHASIATTSKYLHPEKRRRAADMDKVFGS</sequence>
<dbReference type="Proteomes" id="UP000035050">
    <property type="component" value="Plasmid pPO70-3"/>
</dbReference>
<dbReference type="GO" id="GO:0005737">
    <property type="term" value="C:cytoplasm"/>
    <property type="evidence" value="ECO:0007669"/>
    <property type="project" value="UniProtKB-SubCell"/>
</dbReference>
<evidence type="ECO:0000256" key="9">
    <source>
        <dbReference type="PROSITE-ProRule" id="PRU01248"/>
    </source>
</evidence>